<dbReference type="Proteomes" id="UP000671995">
    <property type="component" value="Chromosome"/>
</dbReference>
<keyword evidence="3" id="KW-0285">Flavoprotein</keyword>
<evidence type="ECO:0000256" key="10">
    <source>
        <dbReference type="ARBA" id="ARBA00049494"/>
    </source>
</evidence>
<dbReference type="InterPro" id="IPR015864">
    <property type="entry name" value="FAD_synthase"/>
</dbReference>
<evidence type="ECO:0000313" key="12">
    <source>
        <dbReference type="EMBL" id="QTQ12133.1"/>
    </source>
</evidence>
<keyword evidence="6" id="KW-0548">Nucleotidyltransferase</keyword>
<dbReference type="GO" id="GO:0009231">
    <property type="term" value="P:riboflavin biosynthetic process"/>
    <property type="evidence" value="ECO:0007669"/>
    <property type="project" value="InterPro"/>
</dbReference>
<dbReference type="SUPFAM" id="SSF52374">
    <property type="entry name" value="Nucleotidylyl transferase"/>
    <property type="match status" value="1"/>
</dbReference>
<dbReference type="EC" id="2.7.7.2" evidence="2"/>
<evidence type="ECO:0000256" key="9">
    <source>
        <dbReference type="ARBA" id="ARBA00022840"/>
    </source>
</evidence>
<gene>
    <name evidence="12" type="ORF">HRI96_07955</name>
</gene>
<evidence type="ECO:0000256" key="5">
    <source>
        <dbReference type="ARBA" id="ARBA00022679"/>
    </source>
</evidence>
<evidence type="ECO:0000256" key="7">
    <source>
        <dbReference type="ARBA" id="ARBA00022741"/>
    </source>
</evidence>
<comment type="catalytic activity">
    <reaction evidence="10">
        <text>FMN + ATP + H(+) = FAD + diphosphate</text>
        <dbReference type="Rhea" id="RHEA:17237"/>
        <dbReference type="ChEBI" id="CHEBI:15378"/>
        <dbReference type="ChEBI" id="CHEBI:30616"/>
        <dbReference type="ChEBI" id="CHEBI:33019"/>
        <dbReference type="ChEBI" id="CHEBI:57692"/>
        <dbReference type="ChEBI" id="CHEBI:58210"/>
        <dbReference type="EC" id="2.7.7.2"/>
    </reaction>
</comment>
<evidence type="ECO:0000256" key="6">
    <source>
        <dbReference type="ARBA" id="ARBA00022695"/>
    </source>
</evidence>
<sequence>MTVITWNDVLKMIEGKSPPPDFFNAGCGTAVSVGSFDGPHIGHKKLFEALLSRKKEGLVPGVLTFTRPLAGYKNPEEYQGDISTLSQRLSAFENAGLGFAVVIDFSDDFSKIEGRVFLSLLQRYLNMKFLAEGEDFRCGYRGATGIGDICKYAAESGYTATAVPPVLYGNEKVSSSRIRQSILDGDFISVEYMLSAPYKVDCSDIKWRVEKKEDTVFLFASKPAVQALPAKGTYDVKLMLYSRQDGCRAKLIAETRSLRLEIPTSKKISAVRTMEFIV</sequence>
<evidence type="ECO:0000259" key="11">
    <source>
        <dbReference type="Pfam" id="PF06574"/>
    </source>
</evidence>
<evidence type="ECO:0000256" key="3">
    <source>
        <dbReference type="ARBA" id="ARBA00022630"/>
    </source>
</evidence>
<dbReference type="InterPro" id="IPR014729">
    <property type="entry name" value="Rossmann-like_a/b/a_fold"/>
</dbReference>
<comment type="pathway">
    <text evidence="1">Cofactor biosynthesis; FAD biosynthesis; FAD from FMN: step 1/1.</text>
</comment>
<reference evidence="12" key="1">
    <citation type="submission" date="2020-05" db="EMBL/GenBank/DDBJ databases">
        <authorList>
            <person name="Zeng H."/>
            <person name="Chan Y.K."/>
            <person name="Watt R.M."/>
        </authorList>
    </citation>
    <scope>NUCLEOTIDE SEQUENCE</scope>
    <source>
        <strain evidence="12">ATCC 700773</strain>
    </source>
</reference>
<dbReference type="GO" id="GO:0003919">
    <property type="term" value="F:FMN adenylyltransferase activity"/>
    <property type="evidence" value="ECO:0007669"/>
    <property type="project" value="UniProtKB-EC"/>
</dbReference>
<evidence type="ECO:0000256" key="2">
    <source>
        <dbReference type="ARBA" id="ARBA00012393"/>
    </source>
</evidence>
<dbReference type="Gene3D" id="3.40.50.620">
    <property type="entry name" value="HUPs"/>
    <property type="match status" value="1"/>
</dbReference>
<dbReference type="Pfam" id="PF06574">
    <property type="entry name" value="FAD_syn"/>
    <property type="match status" value="1"/>
</dbReference>
<reference evidence="12" key="2">
    <citation type="journal article" date="2021" name="Microbiol. Resour. Announc.">
        <title>Complete Genome Sequences of Three Human Oral Treponema parvum Isolates.</title>
        <authorList>
            <person name="Zeng H."/>
            <person name="Watt R.M."/>
        </authorList>
    </citation>
    <scope>NUCLEOTIDE SEQUENCE</scope>
    <source>
        <strain evidence="12">ATCC 700773</strain>
    </source>
</reference>
<dbReference type="AlphaFoldDB" id="A0A975ICW7"/>
<dbReference type="CDD" id="cd02064">
    <property type="entry name" value="FAD_synthetase_N"/>
    <property type="match status" value="1"/>
</dbReference>
<keyword evidence="5" id="KW-0808">Transferase</keyword>
<protein>
    <recommendedName>
        <fullName evidence="2">FAD synthase</fullName>
        <ecNumber evidence="2">2.7.7.2</ecNumber>
    </recommendedName>
</protein>
<dbReference type="GO" id="GO:0005524">
    <property type="term" value="F:ATP binding"/>
    <property type="evidence" value="ECO:0007669"/>
    <property type="project" value="UniProtKB-KW"/>
</dbReference>
<feature type="domain" description="FAD synthetase" evidence="11">
    <location>
        <begin position="28"/>
        <end position="177"/>
    </location>
</feature>
<accession>A0A975ICW7</accession>
<evidence type="ECO:0000256" key="8">
    <source>
        <dbReference type="ARBA" id="ARBA00022827"/>
    </source>
</evidence>
<keyword evidence="4" id="KW-0288">FMN</keyword>
<evidence type="ECO:0000256" key="4">
    <source>
        <dbReference type="ARBA" id="ARBA00022643"/>
    </source>
</evidence>
<keyword evidence="8" id="KW-0274">FAD</keyword>
<evidence type="ECO:0000256" key="1">
    <source>
        <dbReference type="ARBA" id="ARBA00004726"/>
    </source>
</evidence>
<keyword evidence="7" id="KW-0547">Nucleotide-binding</keyword>
<dbReference type="RefSeq" id="WP_210116847.1">
    <property type="nucleotide sequence ID" value="NZ_CP054257.1"/>
</dbReference>
<keyword evidence="9" id="KW-0067">ATP-binding</keyword>
<organism evidence="12 13">
    <name type="scientific">Treponema parvum</name>
    <dbReference type="NCBI Taxonomy" id="138851"/>
    <lineage>
        <taxon>Bacteria</taxon>
        <taxon>Pseudomonadati</taxon>
        <taxon>Spirochaetota</taxon>
        <taxon>Spirochaetia</taxon>
        <taxon>Spirochaetales</taxon>
        <taxon>Treponemataceae</taxon>
        <taxon>Treponema</taxon>
    </lineage>
</organism>
<name>A0A975ICW7_9SPIR</name>
<dbReference type="EMBL" id="CP054257">
    <property type="protein sequence ID" value="QTQ12133.1"/>
    <property type="molecule type" value="Genomic_DNA"/>
</dbReference>
<proteinExistence type="predicted"/>
<evidence type="ECO:0000313" key="13">
    <source>
        <dbReference type="Proteomes" id="UP000671995"/>
    </source>
</evidence>